<evidence type="ECO:0000256" key="6">
    <source>
        <dbReference type="ARBA" id="ARBA00022989"/>
    </source>
</evidence>
<keyword evidence="8 12" id="KW-0472">Membrane</keyword>
<proteinExistence type="inferred from homology"/>
<dbReference type="AlphaFoldDB" id="A0A2M9F2H6"/>
<protein>
    <recommendedName>
        <fullName evidence="11">Regulatory protein MsrR</fullName>
    </recommendedName>
</protein>
<reference evidence="14 15" key="1">
    <citation type="submission" date="2017-10" db="EMBL/GenBank/DDBJ databases">
        <title>Draft genome of Chryseomicrobium casticus sp. nov.</title>
        <authorList>
            <person name="Chakraborty R."/>
            <person name="Saha T."/>
        </authorList>
    </citation>
    <scope>NUCLEOTIDE SEQUENCE [LARGE SCALE GENOMIC DNA]</scope>
    <source>
        <strain evidence="14 15">ET03</strain>
    </source>
</reference>
<keyword evidence="4 12" id="KW-0812">Transmembrane</keyword>
<dbReference type="PANTHER" id="PTHR33392">
    <property type="entry name" value="POLYISOPRENYL-TEICHOIC ACID--PEPTIDOGLYCAN TEICHOIC ACID TRANSFERASE TAGU"/>
    <property type="match status" value="1"/>
</dbReference>
<feature type="transmembrane region" description="Helical" evidence="12">
    <location>
        <begin position="21"/>
        <end position="41"/>
    </location>
</feature>
<dbReference type="PANTHER" id="PTHR33392:SF8">
    <property type="entry name" value="REGULATORY PROTEIN MSRR"/>
    <property type="match status" value="1"/>
</dbReference>
<evidence type="ECO:0000313" key="14">
    <source>
        <dbReference type="EMBL" id="PJK17668.1"/>
    </source>
</evidence>
<evidence type="ECO:0000256" key="5">
    <source>
        <dbReference type="ARBA" id="ARBA00022968"/>
    </source>
</evidence>
<evidence type="ECO:0000256" key="8">
    <source>
        <dbReference type="ARBA" id="ARBA00023136"/>
    </source>
</evidence>
<dbReference type="RefSeq" id="WP_100352527.1">
    <property type="nucleotide sequence ID" value="NZ_PCGR01000001.1"/>
</dbReference>
<dbReference type="EMBL" id="PCGR01000001">
    <property type="protein sequence ID" value="PJK17668.1"/>
    <property type="molecule type" value="Genomic_DNA"/>
</dbReference>
<dbReference type="InterPro" id="IPR004474">
    <property type="entry name" value="LytR_CpsA_psr"/>
</dbReference>
<dbReference type="Proteomes" id="UP000228680">
    <property type="component" value="Unassembled WGS sequence"/>
</dbReference>
<keyword evidence="3" id="KW-1003">Cell membrane</keyword>
<evidence type="ECO:0000313" key="15">
    <source>
        <dbReference type="Proteomes" id="UP000228680"/>
    </source>
</evidence>
<comment type="subcellular location">
    <subcellularLocation>
        <location evidence="1">Cell membrane</location>
        <topology evidence="1">Single-pass type II membrane protein</topology>
    </subcellularLocation>
</comment>
<comment type="caution">
    <text evidence="14">The sequence shown here is derived from an EMBL/GenBank/DDBJ whole genome shotgun (WGS) entry which is preliminary data.</text>
</comment>
<gene>
    <name evidence="14" type="ORF">CQS04_01980</name>
</gene>
<evidence type="ECO:0000256" key="2">
    <source>
        <dbReference type="ARBA" id="ARBA00006068"/>
    </source>
</evidence>
<evidence type="ECO:0000256" key="1">
    <source>
        <dbReference type="ARBA" id="ARBA00004401"/>
    </source>
</evidence>
<accession>A0A2M9F2H6</accession>
<name>A0A2M9F2H6_9BACL</name>
<dbReference type="NCBIfam" id="TIGR00350">
    <property type="entry name" value="lytR_cpsA_psr"/>
    <property type="match status" value="1"/>
</dbReference>
<feature type="domain" description="Cell envelope-related transcriptional attenuator" evidence="13">
    <location>
        <begin position="81"/>
        <end position="225"/>
    </location>
</feature>
<dbReference type="OrthoDB" id="9782542at2"/>
<dbReference type="Pfam" id="PF03816">
    <property type="entry name" value="LytR_cpsA_psr"/>
    <property type="match status" value="1"/>
</dbReference>
<evidence type="ECO:0000256" key="7">
    <source>
        <dbReference type="ARBA" id="ARBA00023015"/>
    </source>
</evidence>
<evidence type="ECO:0000256" key="9">
    <source>
        <dbReference type="ARBA" id="ARBA00023163"/>
    </source>
</evidence>
<keyword evidence="9" id="KW-0804">Transcription</keyword>
<sequence length="307" mass="34361">MEELRTERRARKRRRSPFKGLMKLLVVLVLVGAGYVAFTYWQGTQLAEEQEPEAFSGTAYEGGRMNVLLLGVDSRGEEKSRTDTMMIASWDPDTNDVKLVSLMRDIYAEIPGYQSYKLNTAYYLGGAELTKQTIEGMFGVPIHHYALIDFTSFETMVDVLAPDGVEIDVEKDMSEEIGVELKQGVHKLSGKELLGYARFRKDEEGDFGRVRRQQVVFEALSEEMTSPGNLHRLPKFAGALNGYIQTDIGSTEKLGFLLDAATGGKPEIERLTIPREGEYSYNSYSHAGSVIEINKEAAQTAISEFLK</sequence>
<keyword evidence="5" id="KW-0735">Signal-anchor</keyword>
<evidence type="ECO:0000256" key="12">
    <source>
        <dbReference type="SAM" id="Phobius"/>
    </source>
</evidence>
<evidence type="ECO:0000256" key="4">
    <source>
        <dbReference type="ARBA" id="ARBA00022692"/>
    </source>
</evidence>
<evidence type="ECO:0000259" key="13">
    <source>
        <dbReference type="Pfam" id="PF03816"/>
    </source>
</evidence>
<comment type="function">
    <text evidence="10">Involved in SarA attenuation. Affects resistance to oxacillin and teicoplanin, as well as the synthesis of virulence factors.</text>
</comment>
<evidence type="ECO:0000256" key="11">
    <source>
        <dbReference type="ARBA" id="ARBA00040752"/>
    </source>
</evidence>
<comment type="similarity">
    <text evidence="2">Belongs to the LytR/CpsA/Psr (LCP) family.</text>
</comment>
<evidence type="ECO:0000256" key="3">
    <source>
        <dbReference type="ARBA" id="ARBA00022475"/>
    </source>
</evidence>
<dbReference type="Gene3D" id="3.40.630.190">
    <property type="entry name" value="LCP protein"/>
    <property type="match status" value="1"/>
</dbReference>
<dbReference type="GO" id="GO:0005886">
    <property type="term" value="C:plasma membrane"/>
    <property type="evidence" value="ECO:0007669"/>
    <property type="project" value="UniProtKB-SubCell"/>
</dbReference>
<dbReference type="InterPro" id="IPR050922">
    <property type="entry name" value="LytR/CpsA/Psr_CW_biosynth"/>
</dbReference>
<keyword evidence="15" id="KW-1185">Reference proteome</keyword>
<keyword evidence="6 12" id="KW-1133">Transmembrane helix</keyword>
<organism evidence="14 15">
    <name type="scientific">Chryseomicrobium excrementi</name>
    <dbReference type="NCBI Taxonomy" id="2041346"/>
    <lineage>
        <taxon>Bacteria</taxon>
        <taxon>Bacillati</taxon>
        <taxon>Bacillota</taxon>
        <taxon>Bacilli</taxon>
        <taxon>Bacillales</taxon>
        <taxon>Caryophanaceae</taxon>
        <taxon>Chryseomicrobium</taxon>
    </lineage>
</organism>
<keyword evidence="7" id="KW-0805">Transcription regulation</keyword>
<evidence type="ECO:0000256" key="10">
    <source>
        <dbReference type="ARBA" id="ARBA00037178"/>
    </source>
</evidence>